<accession>A0ABS5BV92</accession>
<dbReference type="PANTHER" id="PTHR38471:SF2">
    <property type="entry name" value="FOUR HELIX BUNDLE PROTEIN"/>
    <property type="match status" value="1"/>
</dbReference>
<dbReference type="SUPFAM" id="SSF158446">
    <property type="entry name" value="IVS-encoded protein-like"/>
    <property type="match status" value="1"/>
</dbReference>
<dbReference type="Pfam" id="PF05635">
    <property type="entry name" value="23S_rRNA_IVP"/>
    <property type="match status" value="1"/>
</dbReference>
<name>A0ABS5BV92_9BACT</name>
<keyword evidence="2" id="KW-1185">Reference proteome</keyword>
<proteinExistence type="predicted"/>
<dbReference type="Gene3D" id="1.20.1440.60">
    <property type="entry name" value="23S rRNA-intervening sequence"/>
    <property type="match status" value="1"/>
</dbReference>
<dbReference type="InterPro" id="IPR036583">
    <property type="entry name" value="23S_rRNA_IVS_sf"/>
</dbReference>
<organism evidence="1 2">
    <name type="scientific">Gemmata palustris</name>
    <dbReference type="NCBI Taxonomy" id="2822762"/>
    <lineage>
        <taxon>Bacteria</taxon>
        <taxon>Pseudomonadati</taxon>
        <taxon>Planctomycetota</taxon>
        <taxon>Planctomycetia</taxon>
        <taxon>Gemmatales</taxon>
        <taxon>Gemmataceae</taxon>
        <taxon>Gemmata</taxon>
    </lineage>
</organism>
<dbReference type="InterPro" id="IPR012657">
    <property type="entry name" value="23S_rRNA-intervening_sequence"/>
</dbReference>
<evidence type="ECO:0000313" key="2">
    <source>
        <dbReference type="Proteomes" id="UP000676565"/>
    </source>
</evidence>
<reference evidence="1 2" key="1">
    <citation type="submission" date="2021-04" db="EMBL/GenBank/DDBJ databases">
        <authorList>
            <person name="Ivanova A."/>
        </authorList>
    </citation>
    <scope>NUCLEOTIDE SEQUENCE [LARGE SCALE GENOMIC DNA]</scope>
    <source>
        <strain evidence="1 2">G18</strain>
    </source>
</reference>
<dbReference type="NCBIfam" id="TIGR02436">
    <property type="entry name" value="four helix bundle protein"/>
    <property type="match status" value="1"/>
</dbReference>
<evidence type="ECO:0000313" key="1">
    <source>
        <dbReference type="EMBL" id="MBP3957215.1"/>
    </source>
</evidence>
<sequence>MRINSAKDLTVYQKAFELGKLAFELTLRFPREEIYALTSQLRRSSRSICLNLREAWAKRRYRAHFVSKLTDCDGESNETDTALDFALVHGYITEEDHRRAAGLCCEVGKMLGAMIQNPEPFLLADTM</sequence>
<dbReference type="RefSeq" id="WP_210656058.1">
    <property type="nucleotide sequence ID" value="NZ_JAGKQQ010000001.1"/>
</dbReference>
<protein>
    <submittedName>
        <fullName evidence="1">Four helix bundle protein</fullName>
    </submittedName>
</protein>
<comment type="caution">
    <text evidence="1">The sequence shown here is derived from an EMBL/GenBank/DDBJ whole genome shotgun (WGS) entry which is preliminary data.</text>
</comment>
<dbReference type="Proteomes" id="UP000676565">
    <property type="component" value="Unassembled WGS sequence"/>
</dbReference>
<dbReference type="CDD" id="cd16377">
    <property type="entry name" value="23S_rRNA_IVP_like"/>
    <property type="match status" value="1"/>
</dbReference>
<dbReference type="EMBL" id="JAGKQQ010000001">
    <property type="protein sequence ID" value="MBP3957215.1"/>
    <property type="molecule type" value="Genomic_DNA"/>
</dbReference>
<dbReference type="PANTHER" id="PTHR38471">
    <property type="entry name" value="FOUR HELIX BUNDLE PROTEIN"/>
    <property type="match status" value="1"/>
</dbReference>
<gene>
    <name evidence="1" type="ORF">J8F10_18290</name>
</gene>